<dbReference type="EMBL" id="CP013065">
    <property type="protein sequence ID" value="ALM13011.1"/>
    <property type="molecule type" value="Genomic_DNA"/>
</dbReference>
<accession>A0A0S1SGY9</accession>
<accession>A0A0S1SQ08</accession>
<evidence type="ECO:0000256" key="1">
    <source>
        <dbReference type="SAM" id="MobiDB-lite"/>
    </source>
</evidence>
<organism evidence="2 3">
    <name type="scientific">Candidatus Peribacter riflensis</name>
    <dbReference type="NCBI Taxonomy" id="1735162"/>
    <lineage>
        <taxon>Bacteria</taxon>
        <taxon>Candidatus Peregrinibacteriota</taxon>
        <taxon>Candidatus Peribacteria</taxon>
        <taxon>Candidatus Peribacterales</taxon>
        <taxon>Candidatus Peribacteraceae</taxon>
        <taxon>Candidatus Peribacter</taxon>
    </lineage>
</organism>
<dbReference type="KEGG" id="prf:PeribacterA2_0313"/>
<feature type="compositionally biased region" description="Low complexity" evidence="1">
    <location>
        <begin position="120"/>
        <end position="136"/>
    </location>
</feature>
<evidence type="ECO:0000313" key="2">
    <source>
        <dbReference type="EMBL" id="ALM13011.1"/>
    </source>
</evidence>
<reference evidence="3" key="1">
    <citation type="submission" date="2015-10" db="EMBL/GenBank/DDBJ databases">
        <title>Analysis of five complete genome sequences for members of the class Peribacteria in the recently recognized Peregrinibacteria bacterial phylum.</title>
        <authorList>
            <person name="Anantharaman K."/>
            <person name="Brown C.T."/>
            <person name="Burstein D."/>
            <person name="Castelle C.J."/>
            <person name="Probst A.J."/>
            <person name="Thomas B.C."/>
            <person name="Williams K.H."/>
            <person name="Banfield J.F."/>
        </authorList>
    </citation>
    <scope>NUCLEOTIDE SEQUENCE [LARGE SCALE GENOMIC DNA]</scope>
</reference>
<dbReference type="Proteomes" id="UP000069135">
    <property type="component" value="Chromosome"/>
</dbReference>
<accession>A0A0S1SSV0</accession>
<gene>
    <name evidence="2" type="ORF">PeribacterD1_0313</name>
</gene>
<reference evidence="2 3" key="2">
    <citation type="journal article" date="2016" name="PeerJ">
        <title>Analysis of five complete genome sequences for members of the class Peribacteria in the recently recognized Peregrinibacteria bacterial phylum.</title>
        <authorList>
            <person name="Anantharaman K."/>
            <person name="Brown C.T."/>
            <person name="Burstein D."/>
            <person name="Castelle C.J."/>
            <person name="Probst A.J."/>
            <person name="Thomas B.C."/>
            <person name="Williams K.H."/>
            <person name="Banfield J.F."/>
        </authorList>
    </citation>
    <scope>NUCLEOTIDE SEQUENCE [LARGE SCALE GENOMIC DNA]</scope>
    <source>
        <strain evidence="2">RIFOXYD1_FULL_PER-ii_59_16</strain>
    </source>
</reference>
<protein>
    <submittedName>
        <fullName evidence="2">Uncharacterized protein</fullName>
    </submittedName>
</protein>
<evidence type="ECO:0000313" key="3">
    <source>
        <dbReference type="Proteomes" id="UP000069135"/>
    </source>
</evidence>
<sequence length="136" mass="16115">MIDENRIHNRYMSLPLSELQSRSTQLDAAREHIGKGQMPHGMSVYRRRLIKALAIKESEQKLQQEHQLEGQNTLRMHLSPQQRHDKGYQSGRQDMLRGRESAEWDLDDDKERQGYRDGFRSVQQRPSQPSWSSWGW</sequence>
<name>A0A0S1SQ08_9BACT</name>
<dbReference type="AlphaFoldDB" id="A0A0S1SQ08"/>
<feature type="region of interest" description="Disordered" evidence="1">
    <location>
        <begin position="61"/>
        <end position="136"/>
    </location>
</feature>
<feature type="compositionally biased region" description="Basic and acidic residues" evidence="1">
    <location>
        <begin position="109"/>
        <end position="119"/>
    </location>
</feature>
<accession>A0A0S1SJZ3</accession>
<accession>A0A0S1SUK1</accession>
<proteinExistence type="predicted"/>